<sequence>MHGMQSKVSPSGWHIFRLPKSLSSNRSRLLRGVPSLPGPYYKRAIWLFVSRPKPPKEVYGDIDTNFVGAEMELKLQQSHRGGI</sequence>
<dbReference type="Proteomes" id="UP000243686">
    <property type="component" value="Unassembled WGS sequence"/>
</dbReference>
<gene>
    <name evidence="1" type="ORF">X801_04473</name>
</gene>
<reference evidence="1 2" key="1">
    <citation type="submission" date="2015-03" db="EMBL/GenBank/DDBJ databases">
        <title>Draft genome of the nematode, Opisthorchis viverrini.</title>
        <authorList>
            <person name="Mitreva M."/>
        </authorList>
    </citation>
    <scope>NUCLEOTIDE SEQUENCE [LARGE SCALE GENOMIC DNA]</scope>
    <source>
        <strain evidence="1">Khon Kaen</strain>
    </source>
</reference>
<keyword evidence="2" id="KW-1185">Reference proteome</keyword>
<proteinExistence type="predicted"/>
<name>A0A1S8WZ29_OPIVI</name>
<dbReference type="EMBL" id="KV893136">
    <property type="protein sequence ID" value="OON19661.1"/>
    <property type="molecule type" value="Genomic_DNA"/>
</dbReference>
<evidence type="ECO:0000313" key="2">
    <source>
        <dbReference type="Proteomes" id="UP000243686"/>
    </source>
</evidence>
<organism evidence="1 2">
    <name type="scientific">Opisthorchis viverrini</name>
    <name type="common">Southeast Asian liver fluke</name>
    <dbReference type="NCBI Taxonomy" id="6198"/>
    <lineage>
        <taxon>Eukaryota</taxon>
        <taxon>Metazoa</taxon>
        <taxon>Spiralia</taxon>
        <taxon>Lophotrochozoa</taxon>
        <taxon>Platyhelminthes</taxon>
        <taxon>Trematoda</taxon>
        <taxon>Digenea</taxon>
        <taxon>Opisthorchiida</taxon>
        <taxon>Opisthorchiata</taxon>
        <taxon>Opisthorchiidae</taxon>
        <taxon>Opisthorchis</taxon>
    </lineage>
</organism>
<protein>
    <submittedName>
        <fullName evidence="1">Uncharacterized protein</fullName>
    </submittedName>
</protein>
<evidence type="ECO:0000313" key="1">
    <source>
        <dbReference type="EMBL" id="OON19661.1"/>
    </source>
</evidence>
<accession>A0A1S8WZ29</accession>
<dbReference type="AlphaFoldDB" id="A0A1S8WZ29"/>